<protein>
    <submittedName>
        <fullName evidence="4">Uncharacterized protein</fullName>
    </submittedName>
</protein>
<keyword evidence="5" id="KW-1185">Reference proteome</keyword>
<evidence type="ECO:0000313" key="4">
    <source>
        <dbReference type="EMBL" id="KAL1841275.1"/>
    </source>
</evidence>
<comment type="caution">
    <text evidence="4">The sequence shown here is derived from an EMBL/GenBank/DDBJ whole genome shotgun (WGS) entry which is preliminary data.</text>
</comment>
<feature type="chain" id="PRO_5045754410" evidence="3">
    <location>
        <begin position="29"/>
        <end position="559"/>
    </location>
</feature>
<name>A0ABR3VHD8_HUMIN</name>
<keyword evidence="2" id="KW-0812">Transmembrane</keyword>
<feature type="compositionally biased region" description="Low complexity" evidence="1">
    <location>
        <begin position="88"/>
        <end position="115"/>
    </location>
</feature>
<reference evidence="4 5" key="1">
    <citation type="journal article" date="2024" name="Commun. Biol.">
        <title>Comparative genomic analysis of thermophilic fungi reveals convergent evolutionary adaptations and gene losses.</title>
        <authorList>
            <person name="Steindorff A.S."/>
            <person name="Aguilar-Pontes M.V."/>
            <person name="Robinson A.J."/>
            <person name="Andreopoulos B."/>
            <person name="LaButti K."/>
            <person name="Kuo A."/>
            <person name="Mondo S."/>
            <person name="Riley R."/>
            <person name="Otillar R."/>
            <person name="Haridas S."/>
            <person name="Lipzen A."/>
            <person name="Grimwood J."/>
            <person name="Schmutz J."/>
            <person name="Clum A."/>
            <person name="Reid I.D."/>
            <person name="Moisan M.C."/>
            <person name="Butler G."/>
            <person name="Nguyen T.T.M."/>
            <person name="Dewar K."/>
            <person name="Conant G."/>
            <person name="Drula E."/>
            <person name="Henrissat B."/>
            <person name="Hansel C."/>
            <person name="Singer S."/>
            <person name="Hutchinson M.I."/>
            <person name="de Vries R.P."/>
            <person name="Natvig D.O."/>
            <person name="Powell A.J."/>
            <person name="Tsang A."/>
            <person name="Grigoriev I.V."/>
        </authorList>
    </citation>
    <scope>NUCLEOTIDE SEQUENCE [LARGE SCALE GENOMIC DNA]</scope>
    <source>
        <strain evidence="4 5">CBS 620.91</strain>
    </source>
</reference>
<gene>
    <name evidence="4" type="ORF">VTJ49DRAFT_7277</name>
</gene>
<proteinExistence type="predicted"/>
<feature type="region of interest" description="Disordered" evidence="1">
    <location>
        <begin position="88"/>
        <end position="128"/>
    </location>
</feature>
<accession>A0ABR3VHD8</accession>
<feature type="signal peptide" evidence="3">
    <location>
        <begin position="1"/>
        <end position="28"/>
    </location>
</feature>
<dbReference type="Proteomes" id="UP001583172">
    <property type="component" value="Unassembled WGS sequence"/>
</dbReference>
<keyword evidence="2" id="KW-0472">Membrane</keyword>
<evidence type="ECO:0000256" key="2">
    <source>
        <dbReference type="SAM" id="Phobius"/>
    </source>
</evidence>
<evidence type="ECO:0000313" key="5">
    <source>
        <dbReference type="Proteomes" id="UP001583172"/>
    </source>
</evidence>
<evidence type="ECO:0000256" key="3">
    <source>
        <dbReference type="SAM" id="SignalP"/>
    </source>
</evidence>
<dbReference type="EMBL" id="JAZGSY010000081">
    <property type="protein sequence ID" value="KAL1841275.1"/>
    <property type="molecule type" value="Genomic_DNA"/>
</dbReference>
<feature type="transmembrane region" description="Helical" evidence="2">
    <location>
        <begin position="362"/>
        <end position="386"/>
    </location>
</feature>
<evidence type="ECO:0000256" key="1">
    <source>
        <dbReference type="SAM" id="MobiDB-lite"/>
    </source>
</evidence>
<organism evidence="4 5">
    <name type="scientific">Humicola insolens</name>
    <name type="common">Soft-rot fungus</name>
    <dbReference type="NCBI Taxonomy" id="85995"/>
    <lineage>
        <taxon>Eukaryota</taxon>
        <taxon>Fungi</taxon>
        <taxon>Dikarya</taxon>
        <taxon>Ascomycota</taxon>
        <taxon>Pezizomycotina</taxon>
        <taxon>Sordariomycetes</taxon>
        <taxon>Sordariomycetidae</taxon>
        <taxon>Sordariales</taxon>
        <taxon>Chaetomiaceae</taxon>
        <taxon>Mycothermus</taxon>
    </lineage>
</organism>
<keyword evidence="2" id="KW-1133">Transmembrane helix</keyword>
<keyword evidence="3" id="KW-0732">Signal</keyword>
<sequence>MTATNFGSLTMTLRGFGLLLLQATFVVGVPRKCKPRASTSLASTTAASETLVSSTLVSSVTLSSSTQISPSLGTSSTTSLVSSAIESSAVSDATTSSGPSTSATEIEPSTEASSATPPPTDEPSTSLPTDEVSLLLTGVTATATTSAPACYATLSPTDSLEDVNLGGLSAELEGYSMLITQEGEPVYFRLVLDGIEYLVDIRDPEKLVIIDPDGNTLVLDDTGLLFGDEGCATQVHISVPDMFAQLAGLADENKRKRDAGALIPRAPQQQFSVRGLVMDQCSEGLDDAHLTLGSSTCAMTFLDEHGYHEWTCDWPGTDHPLSRCIESVNLFSNRLSVTLSSLSLLAKGGLSAVVIRRMVAQALLAATISSGGLLTPVVVGLVGAIAALETINELITVVNAEDPNRLAKFLCDIAAPFLGGFLMDLRLTADKAPGQVRTLATDLSEPPLALEPGLHIFDVANSFCLGCEYAWCARWMEMGSACLTAGCGCFEESWTQWTDTGKYCYHHFGRISKQDCDVHADCPGDEVCLDMYITPDLQHTRKVCSGPTCGWCPGSRYQL</sequence>